<dbReference type="InParanoid" id="A0A7C8ILD2"/>
<feature type="compositionally biased region" description="Low complexity" evidence="1">
    <location>
        <begin position="168"/>
        <end position="184"/>
    </location>
</feature>
<feature type="compositionally biased region" description="Polar residues" evidence="1">
    <location>
        <begin position="220"/>
        <end position="233"/>
    </location>
</feature>
<comment type="caution">
    <text evidence="3">The sequence shown here is derived from an EMBL/GenBank/DDBJ whole genome shotgun (WGS) entry which is preliminary data.</text>
</comment>
<dbReference type="PROSITE" id="PS50020">
    <property type="entry name" value="WW_DOMAIN_2"/>
    <property type="match status" value="1"/>
</dbReference>
<feature type="compositionally biased region" description="Polar residues" evidence="1">
    <location>
        <begin position="266"/>
        <end position="277"/>
    </location>
</feature>
<name>A0A7C8ILD2_9PEZI</name>
<dbReference type="PROSITE" id="PS01159">
    <property type="entry name" value="WW_DOMAIN_1"/>
    <property type="match status" value="1"/>
</dbReference>
<dbReference type="InterPro" id="IPR036020">
    <property type="entry name" value="WW_dom_sf"/>
</dbReference>
<evidence type="ECO:0000256" key="1">
    <source>
        <dbReference type="SAM" id="MobiDB-lite"/>
    </source>
</evidence>
<dbReference type="Pfam" id="PF00397">
    <property type="entry name" value="WW"/>
    <property type="match status" value="1"/>
</dbReference>
<dbReference type="SMART" id="SM00456">
    <property type="entry name" value="WW"/>
    <property type="match status" value="1"/>
</dbReference>
<dbReference type="Gene3D" id="2.20.70.10">
    <property type="match status" value="1"/>
</dbReference>
<feature type="compositionally biased region" description="Gly residues" evidence="1">
    <location>
        <begin position="185"/>
        <end position="195"/>
    </location>
</feature>
<accession>A0A7C8ILD2</accession>
<feature type="region of interest" description="Disordered" evidence="1">
    <location>
        <begin position="49"/>
        <end position="320"/>
    </location>
</feature>
<feature type="compositionally biased region" description="Pro residues" evidence="1">
    <location>
        <begin position="248"/>
        <end position="265"/>
    </location>
</feature>
<feature type="compositionally biased region" description="Polar residues" evidence="1">
    <location>
        <begin position="304"/>
        <end position="313"/>
    </location>
</feature>
<dbReference type="EMBL" id="WUBL01000087">
    <property type="protein sequence ID" value="KAF2966529.1"/>
    <property type="molecule type" value="Genomic_DNA"/>
</dbReference>
<evidence type="ECO:0000313" key="3">
    <source>
        <dbReference type="EMBL" id="KAF2966529.1"/>
    </source>
</evidence>
<protein>
    <recommendedName>
        <fullName evidence="2">WW domain-containing protein</fullName>
    </recommendedName>
</protein>
<reference evidence="3 4" key="1">
    <citation type="submission" date="2019-12" db="EMBL/GenBank/DDBJ databases">
        <title>Draft genome sequence of the ascomycete Xylaria multiplex DSM 110363.</title>
        <authorList>
            <person name="Buettner E."/>
            <person name="Kellner H."/>
        </authorList>
    </citation>
    <scope>NUCLEOTIDE SEQUENCE [LARGE SCALE GENOMIC DNA]</scope>
    <source>
        <strain evidence="3 4">DSM 110363</strain>
    </source>
</reference>
<dbReference type="AlphaFoldDB" id="A0A7C8ILD2"/>
<dbReference type="SUPFAM" id="SSF51045">
    <property type="entry name" value="WW domain"/>
    <property type="match status" value="1"/>
</dbReference>
<organism evidence="3 4">
    <name type="scientific">Xylaria multiplex</name>
    <dbReference type="NCBI Taxonomy" id="323545"/>
    <lineage>
        <taxon>Eukaryota</taxon>
        <taxon>Fungi</taxon>
        <taxon>Dikarya</taxon>
        <taxon>Ascomycota</taxon>
        <taxon>Pezizomycotina</taxon>
        <taxon>Sordariomycetes</taxon>
        <taxon>Xylariomycetidae</taxon>
        <taxon>Xylariales</taxon>
        <taxon>Xylariaceae</taxon>
        <taxon>Xylaria</taxon>
    </lineage>
</organism>
<evidence type="ECO:0000259" key="2">
    <source>
        <dbReference type="PROSITE" id="PS50020"/>
    </source>
</evidence>
<sequence length="382" mass="40196">MAGPASPNAGPTFEPPHLPPGWIAQWDGSSKKYYYVQLSTGVSQWEIPTNAAPGATPAQSNEHPYGVPGPREVITHPDGTQTLKHPDGRMEPILPPESSRGFDGPTGDRGFGNIAANALLSQFSGASGKPHSGSDHGSGGARKSGWSTYRKPCLFSSGGKPEQTQNYHGGQHQQSHSSSGLAGQVVGGVTGMFGGHHGKQSGQDYGYSNSGQSGSYSGQAPPTSYQPPNGSTASYSSPSSNQHSTPSYNPPPTQHGAPSYPPPPGQHSTSSYSQGGHQNPPYGSGPSSNYGHSPASHEYRDSSTKSIRGSSPPSHHMGEPTNNNILRLLLLTLSSTHPLHRRAYHINTLANLRMLVMGLLYSMANTEAKQDTILGTGDRIFT</sequence>
<dbReference type="OrthoDB" id="2367685at2759"/>
<dbReference type="InterPro" id="IPR001202">
    <property type="entry name" value="WW_dom"/>
</dbReference>
<dbReference type="Proteomes" id="UP000481858">
    <property type="component" value="Unassembled WGS sequence"/>
</dbReference>
<gene>
    <name evidence="3" type="ORF">GQX73_g7076</name>
</gene>
<feature type="compositionally biased region" description="Low complexity" evidence="1">
    <location>
        <begin position="200"/>
        <end position="219"/>
    </location>
</feature>
<keyword evidence="4" id="KW-1185">Reference proteome</keyword>
<feature type="compositionally biased region" description="Low complexity" evidence="1">
    <location>
        <begin position="234"/>
        <end position="247"/>
    </location>
</feature>
<proteinExistence type="predicted"/>
<evidence type="ECO:0000313" key="4">
    <source>
        <dbReference type="Proteomes" id="UP000481858"/>
    </source>
</evidence>
<feature type="domain" description="WW" evidence="2">
    <location>
        <begin position="16"/>
        <end position="50"/>
    </location>
</feature>
<dbReference type="CDD" id="cd00201">
    <property type="entry name" value="WW"/>
    <property type="match status" value="1"/>
</dbReference>